<dbReference type="KEGG" id="span:AWL63_00935"/>
<organism evidence="3 4">
    <name type="scientific">Sphingomonas panacis</name>
    <dbReference type="NCBI Taxonomy" id="1560345"/>
    <lineage>
        <taxon>Bacteria</taxon>
        <taxon>Pseudomonadati</taxon>
        <taxon>Pseudomonadota</taxon>
        <taxon>Alphaproteobacteria</taxon>
        <taxon>Sphingomonadales</taxon>
        <taxon>Sphingomonadaceae</taxon>
        <taxon>Sphingomonas</taxon>
    </lineage>
</organism>
<evidence type="ECO:0000259" key="1">
    <source>
        <dbReference type="Pfam" id="PF13550"/>
    </source>
</evidence>
<proteinExistence type="predicted"/>
<dbReference type="EMBL" id="CP014168">
    <property type="protein sequence ID" value="AOH82755.1"/>
    <property type="molecule type" value="Genomic_DNA"/>
</dbReference>
<name>A0A1B3Z5Q1_9SPHN</name>
<keyword evidence="4" id="KW-1185">Reference proteome</keyword>
<dbReference type="RefSeq" id="WP_069203339.1">
    <property type="nucleotide sequence ID" value="NZ_CP014168.1"/>
</dbReference>
<evidence type="ECO:0000313" key="3">
    <source>
        <dbReference type="EMBL" id="AOH82755.1"/>
    </source>
</evidence>
<protein>
    <submittedName>
        <fullName evidence="3">Uncharacterized protein</fullName>
    </submittedName>
</protein>
<dbReference type="Pfam" id="PF13550">
    <property type="entry name" value="Phage-tail_3"/>
    <property type="match status" value="1"/>
</dbReference>
<gene>
    <name evidence="3" type="ORF">AWL63_00935</name>
</gene>
<reference evidence="3 4" key="1">
    <citation type="submission" date="2016-01" db="EMBL/GenBank/DDBJ databases">
        <title>Complete genome and mega plasmid sequence of Sphingomonas panacis DCY99 elicits systemic resistance in rice to Xanthomonas oryzae.</title>
        <authorList>
            <person name="Kim Y.J."/>
            <person name="Yang D.C."/>
            <person name="Sing P."/>
        </authorList>
    </citation>
    <scope>NUCLEOTIDE SEQUENCE [LARGE SCALE GENOMIC DNA]</scope>
    <source>
        <strain evidence="3 4">DCY99</strain>
    </source>
</reference>
<accession>A0A1B3Z5Q1</accession>
<dbReference type="OrthoDB" id="8445115at2"/>
<sequence length="720" mass="73607">MATLVLTTIGSVIGGPIGGAIGALLGQTIDRDVLFKPKGREGPRLTELAVQTSSYGMPIQRVFGTMRIAGCVIWSTDLIESRSTASSGKGQPSVTNYSYSASFAVALSGRPIRSVGRIWADGNLLRGGAGDFKVSTGFRLHLGGEDQDADPLIASAEGAGLVPAHRGIAYAVFESLQLADYGNRIPSLTFEVIADPAPVAAGAIAADLSGGLIDGAAATLPLPGFAAYGNLRAVIETLGTAIGGRFAPEGAGLSLRVSIDPERTIADAGVATGAGGGARAVGSTAAIETVPRTVTLKHYDPARDYQTGVQRARRPGAGYSDQQIDMPAALDAASAKTMAEATLARAEAGRVRRTVALGWDAIGIAPGACVAIDGAAGAWRVTGWSLEHMVLSLECVRLAAAALPVRASGGRVLSSPDAVAGTTIVHVFEIPPLDDSVLSAPRVTIAAAGTAPGWRRAALLYSLDGGARWSTAGATAAPATLGVLASVPLAVPATVIDRRSRFEVELAHANMALSGADAAALDAGANLALCGDELLQFGVAEQIGATRWRLSTLYRGRRGTEAAIGTQAVGDRVVLIERDAVMALDVPLATLGGEVRVLASGIGDVAGPAAAQTTIAGGSVLPLAPVGLRWRELGDGGAEIRWTRRSRAGWRWIDGVDSPLVEERELYRVTIGTAPAAETSEPMLNLGAAERGAGVTVSIRQVGSVGASTAANLFIPAWEA</sequence>
<dbReference type="AlphaFoldDB" id="A0A1B3Z5Q1"/>
<dbReference type="InterPro" id="IPR032876">
    <property type="entry name" value="J_dom"/>
</dbReference>
<dbReference type="STRING" id="1560345.AWL63_00935"/>
<dbReference type="Pfam" id="PF23666">
    <property type="entry name" value="Rcc01698_C"/>
    <property type="match status" value="1"/>
</dbReference>
<feature type="domain" description="Rcc01698-like C-terminal" evidence="2">
    <location>
        <begin position="479"/>
        <end position="574"/>
    </location>
</feature>
<evidence type="ECO:0000313" key="4">
    <source>
        <dbReference type="Proteomes" id="UP000094256"/>
    </source>
</evidence>
<dbReference type="Proteomes" id="UP000094256">
    <property type="component" value="Chromosome"/>
</dbReference>
<dbReference type="InterPro" id="IPR056490">
    <property type="entry name" value="Rcc01698_C"/>
</dbReference>
<evidence type="ECO:0000259" key="2">
    <source>
        <dbReference type="Pfam" id="PF23666"/>
    </source>
</evidence>
<feature type="domain" description="Tip attachment protein J" evidence="1">
    <location>
        <begin position="232"/>
        <end position="384"/>
    </location>
</feature>